<reference evidence="1" key="1">
    <citation type="submission" date="2024-05" db="EMBL/GenBank/DDBJ databases">
        <authorList>
            <person name="Yang L."/>
            <person name="Pan L."/>
        </authorList>
    </citation>
    <scope>NUCLEOTIDE SEQUENCE</scope>
    <source>
        <strain evidence="1">FCG-7</strain>
    </source>
</reference>
<proteinExistence type="predicted"/>
<dbReference type="AlphaFoldDB" id="A0AAU7F972"/>
<dbReference type="KEGG" id="cmav:ABHF33_01930"/>
<organism evidence="1">
    <name type="scientific">Chitinibacter mangrovi</name>
    <dbReference type="NCBI Taxonomy" id="3153927"/>
    <lineage>
        <taxon>Bacteria</taxon>
        <taxon>Pseudomonadati</taxon>
        <taxon>Pseudomonadota</taxon>
        <taxon>Betaproteobacteria</taxon>
        <taxon>Neisseriales</taxon>
        <taxon>Chitinibacteraceae</taxon>
        <taxon>Chitinibacter</taxon>
    </lineage>
</organism>
<evidence type="ECO:0008006" key="2">
    <source>
        <dbReference type="Google" id="ProtNLM"/>
    </source>
</evidence>
<protein>
    <recommendedName>
        <fullName evidence="2">Restriction endonuclease type II NotI domain-containing protein</fullName>
    </recommendedName>
</protein>
<evidence type="ECO:0000313" key="1">
    <source>
        <dbReference type="EMBL" id="XBM01067.1"/>
    </source>
</evidence>
<gene>
    <name evidence="1" type="ORF">ABHF33_01930</name>
</gene>
<name>A0AAU7F972_9NEIS</name>
<dbReference type="RefSeq" id="WP_348945388.1">
    <property type="nucleotide sequence ID" value="NZ_CP157355.1"/>
</dbReference>
<dbReference type="EMBL" id="CP157355">
    <property type="protein sequence ID" value="XBM01067.1"/>
    <property type="molecule type" value="Genomic_DNA"/>
</dbReference>
<sequence>MTDKKKNVTQSQRTLVEVFGYDPRDVSKVARQFWHLNACPFVGRACIKFDHTNTICYGTCSVTNTGQNVVICPVRLYANDYETIREVARDAFGENLPLLMFDDYIKQVTTSGTNFDGIVALGQNSGKEVKITKMSMDWVLAHIKNGELIEYVGIEVQSIDITGNYRDAWYAARDEKADIPPQVTG</sequence>
<accession>A0AAU7F972</accession>
<dbReference type="REBASE" id="836293">
    <property type="entry name" value="CspFCG7ORF1925P"/>
</dbReference>